<reference evidence="3" key="1">
    <citation type="journal article" date="2019" name="Int. J. Syst. Evol. Microbiol.">
        <title>The Global Catalogue of Microorganisms (GCM) 10K type strain sequencing project: providing services to taxonomists for standard genome sequencing and annotation.</title>
        <authorList>
            <consortium name="The Broad Institute Genomics Platform"/>
            <consortium name="The Broad Institute Genome Sequencing Center for Infectious Disease"/>
            <person name="Wu L."/>
            <person name="Ma J."/>
        </authorList>
    </citation>
    <scope>NUCLEOTIDE SEQUENCE [LARGE SCALE GENOMIC DNA]</scope>
    <source>
        <strain evidence="3">CCUG 62763</strain>
    </source>
</reference>
<proteinExistence type="predicted"/>
<evidence type="ECO:0000259" key="1">
    <source>
        <dbReference type="Pfam" id="PF14534"/>
    </source>
</evidence>
<sequence length="127" mass="13890">MGTHTETEVQTELLALERRGWDALCDATGGDFYGEVMADDGLMVLADGTVMDRAAVVAALGASPPWLRYELGDVRLVRAGADAAALVYTGRAWRHEQEPPFTGAMSSLYVRDGDRWRLALYTQTPAR</sequence>
<accession>A0ABV9LPI3</accession>
<dbReference type="InterPro" id="IPR027843">
    <property type="entry name" value="DUF4440"/>
</dbReference>
<evidence type="ECO:0000313" key="3">
    <source>
        <dbReference type="Proteomes" id="UP001596025"/>
    </source>
</evidence>
<dbReference type="Pfam" id="PF14534">
    <property type="entry name" value="DUF4440"/>
    <property type="match status" value="1"/>
</dbReference>
<protein>
    <submittedName>
        <fullName evidence="2">Nuclear transport factor 2 family protein</fullName>
    </submittedName>
</protein>
<dbReference type="EMBL" id="JBHSGR010000021">
    <property type="protein sequence ID" value="MFC4695270.1"/>
    <property type="molecule type" value="Genomic_DNA"/>
</dbReference>
<gene>
    <name evidence="2" type="ORF">ACFO3M_17855</name>
</gene>
<dbReference type="RefSeq" id="WP_387991847.1">
    <property type="nucleotide sequence ID" value="NZ_JBHSGR010000021.1"/>
</dbReference>
<dbReference type="Gene3D" id="3.10.450.50">
    <property type="match status" value="1"/>
</dbReference>
<evidence type="ECO:0000313" key="2">
    <source>
        <dbReference type="EMBL" id="MFC4695270.1"/>
    </source>
</evidence>
<dbReference type="InterPro" id="IPR032710">
    <property type="entry name" value="NTF2-like_dom_sf"/>
</dbReference>
<feature type="domain" description="DUF4440" evidence="1">
    <location>
        <begin position="13"/>
        <end position="118"/>
    </location>
</feature>
<dbReference type="Proteomes" id="UP001596025">
    <property type="component" value="Unassembled WGS sequence"/>
</dbReference>
<keyword evidence="3" id="KW-1185">Reference proteome</keyword>
<organism evidence="2 3">
    <name type="scientific">Geodermatophilus arenarius</name>
    <dbReference type="NCBI Taxonomy" id="1137990"/>
    <lineage>
        <taxon>Bacteria</taxon>
        <taxon>Bacillati</taxon>
        <taxon>Actinomycetota</taxon>
        <taxon>Actinomycetes</taxon>
        <taxon>Geodermatophilales</taxon>
        <taxon>Geodermatophilaceae</taxon>
        <taxon>Geodermatophilus</taxon>
    </lineage>
</organism>
<name>A0ABV9LPI3_9ACTN</name>
<dbReference type="SUPFAM" id="SSF54427">
    <property type="entry name" value="NTF2-like"/>
    <property type="match status" value="1"/>
</dbReference>
<comment type="caution">
    <text evidence="2">The sequence shown here is derived from an EMBL/GenBank/DDBJ whole genome shotgun (WGS) entry which is preliminary data.</text>
</comment>